<dbReference type="RefSeq" id="WP_339854524.1">
    <property type="nucleotide sequence ID" value="NZ_CAXAXR010000010.1"/>
</dbReference>
<dbReference type="Proteomes" id="UP000264719">
    <property type="component" value="Unassembled WGS sequence"/>
</dbReference>
<dbReference type="Pfam" id="PF12787">
    <property type="entry name" value="EcsC"/>
    <property type="match status" value="1"/>
</dbReference>
<evidence type="ECO:0000313" key="2">
    <source>
        <dbReference type="Proteomes" id="UP000264719"/>
    </source>
</evidence>
<dbReference type="PANTHER" id="PTHR41260:SF1">
    <property type="entry name" value="PROTEIN ECSC"/>
    <property type="match status" value="1"/>
</dbReference>
<sequence>MSTPDLTLLGPPISEDDTQKALQALALRHARADGLGMQVLNALGGSAADIMGRLPAPIRDRMEDATAEALRLAMEAAHRSRGVVGGQPGWLNRAVTTAMGAAGGLGGMPGAMAELPVTTAILLRTIQDVAEEEGFDPSEESVRYDCIQVFAASGPLERDDEADLAFLGTRLAVTGPALNALIARVAPRLAAVLGQKLAAQAVPVLGAAAGAAVNYAFTGYYQQMAHVHFGLRRLAIEANRDHDELVAEVRKLITAPAVKRG</sequence>
<dbReference type="EMBL" id="DMVW01000030">
    <property type="protein sequence ID" value="HAR50762.1"/>
    <property type="molecule type" value="Genomic_DNA"/>
</dbReference>
<reference evidence="1 2" key="1">
    <citation type="journal article" date="2018" name="Nat. Biotechnol.">
        <title>A standardized bacterial taxonomy based on genome phylogeny substantially revises the tree of life.</title>
        <authorList>
            <person name="Parks D.H."/>
            <person name="Chuvochina M."/>
            <person name="Waite D.W."/>
            <person name="Rinke C."/>
            <person name="Skarshewski A."/>
            <person name="Chaumeil P.A."/>
            <person name="Hugenholtz P."/>
        </authorList>
    </citation>
    <scope>NUCLEOTIDE SEQUENCE [LARGE SCALE GENOMIC DNA]</scope>
    <source>
        <strain evidence="1">UBA9169</strain>
    </source>
</reference>
<name>A0A348W8A0_9RHOB</name>
<proteinExistence type="predicted"/>
<comment type="caution">
    <text evidence="1">The sequence shown here is derived from an EMBL/GenBank/DDBJ whole genome shotgun (WGS) entry which is preliminary data.</text>
</comment>
<dbReference type="AlphaFoldDB" id="A0A348W8A0"/>
<dbReference type="InterPro" id="IPR024787">
    <property type="entry name" value="EcsC"/>
</dbReference>
<gene>
    <name evidence="1" type="ORF">DCS45_02645</name>
</gene>
<dbReference type="PANTHER" id="PTHR41260">
    <property type="entry name" value="PROTEIN ECSC"/>
    <property type="match status" value="1"/>
</dbReference>
<organism evidence="1 2">
    <name type="scientific">Roseovarius nubinhibens</name>
    <dbReference type="NCBI Taxonomy" id="314263"/>
    <lineage>
        <taxon>Bacteria</taxon>
        <taxon>Pseudomonadati</taxon>
        <taxon>Pseudomonadota</taxon>
        <taxon>Alphaproteobacteria</taxon>
        <taxon>Rhodobacterales</taxon>
        <taxon>Roseobacteraceae</taxon>
        <taxon>Roseovarius</taxon>
    </lineage>
</organism>
<protein>
    <submittedName>
        <fullName evidence="1">Protein EcsC</fullName>
    </submittedName>
</protein>
<evidence type="ECO:0000313" key="1">
    <source>
        <dbReference type="EMBL" id="HAR50762.1"/>
    </source>
</evidence>
<accession>A0A348W8A0</accession>